<gene>
    <name evidence="1" type="ORF">IWQ62_000791</name>
</gene>
<keyword evidence="2" id="KW-1185">Reference proteome</keyword>
<dbReference type="EMBL" id="JANBPY010000086">
    <property type="protein sequence ID" value="KAJ1969179.1"/>
    <property type="molecule type" value="Genomic_DNA"/>
</dbReference>
<dbReference type="AlphaFoldDB" id="A0A9W8E9T0"/>
<accession>A0A9W8E9T0</accession>
<evidence type="ECO:0000313" key="2">
    <source>
        <dbReference type="Proteomes" id="UP001150925"/>
    </source>
</evidence>
<evidence type="ECO:0000313" key="1">
    <source>
        <dbReference type="EMBL" id="KAJ1969179.1"/>
    </source>
</evidence>
<dbReference type="Proteomes" id="UP001150925">
    <property type="component" value="Unassembled WGS sequence"/>
</dbReference>
<organism evidence="1 2">
    <name type="scientific">Dispira parvispora</name>
    <dbReference type="NCBI Taxonomy" id="1520584"/>
    <lineage>
        <taxon>Eukaryota</taxon>
        <taxon>Fungi</taxon>
        <taxon>Fungi incertae sedis</taxon>
        <taxon>Zoopagomycota</taxon>
        <taxon>Kickxellomycotina</taxon>
        <taxon>Dimargaritomycetes</taxon>
        <taxon>Dimargaritales</taxon>
        <taxon>Dimargaritaceae</taxon>
        <taxon>Dispira</taxon>
    </lineage>
</organism>
<sequence>MAMTACPHINPTASFDFSQTIQSLSDDDFLSILSNDIQQVGYWMHTYYRNDLLKFIRRFILTRPALLGSIQPLNHKLGIVSKLSDVDSEKLGKFKVLSSNNLPVAPVAGRFDGRYFVRDGFPTDYVVIPQRERELRFSESSVDVYGASGMLVFDTSPLAFLLRENRFVESQIFVQEFHRRMEEPNFLLAFDNASKPFIEIYQPYYSRFSWVPLPGYIHKCPLKQCMLSVMHKNLKTLLAATVLHNFNTTVLDTFVEHSKSFDELTEFYNWHVAKTVPRRFAIRNNFRLRFRKPSHPWHYEYRRYWFNDKVGDSHESRNEFIDVRDDTVYIKANHLE</sequence>
<name>A0A9W8E9T0_9FUNG</name>
<reference evidence="1" key="1">
    <citation type="submission" date="2022-07" db="EMBL/GenBank/DDBJ databases">
        <title>Phylogenomic reconstructions and comparative analyses of Kickxellomycotina fungi.</title>
        <authorList>
            <person name="Reynolds N.K."/>
            <person name="Stajich J.E."/>
            <person name="Barry K."/>
            <person name="Grigoriev I.V."/>
            <person name="Crous P."/>
            <person name="Smith M.E."/>
        </authorList>
    </citation>
    <scope>NUCLEOTIDE SEQUENCE</scope>
    <source>
        <strain evidence="1">RSA 1196</strain>
    </source>
</reference>
<proteinExistence type="predicted"/>
<protein>
    <submittedName>
        <fullName evidence="1">Uncharacterized protein</fullName>
    </submittedName>
</protein>
<comment type="caution">
    <text evidence="1">The sequence shown here is derived from an EMBL/GenBank/DDBJ whole genome shotgun (WGS) entry which is preliminary data.</text>
</comment>